<feature type="modified residue" description="4-aspartylphosphate" evidence="1">
    <location>
        <position position="89"/>
    </location>
</feature>
<evidence type="ECO:0000259" key="4">
    <source>
        <dbReference type="PROSITE" id="PS51832"/>
    </source>
</evidence>
<evidence type="ECO:0000259" key="3">
    <source>
        <dbReference type="PROSITE" id="PS50110"/>
    </source>
</evidence>
<organism evidence="5 6">
    <name type="scientific">Desulfobotulus alkaliphilus</name>
    <dbReference type="NCBI Taxonomy" id="622671"/>
    <lineage>
        <taxon>Bacteria</taxon>
        <taxon>Pseudomonadati</taxon>
        <taxon>Thermodesulfobacteriota</taxon>
        <taxon>Desulfobacteria</taxon>
        <taxon>Desulfobacterales</taxon>
        <taxon>Desulfobacteraceae</taxon>
        <taxon>Desulfobotulus</taxon>
    </lineage>
</organism>
<dbReference type="PROSITE" id="PS51832">
    <property type="entry name" value="HD_GYP"/>
    <property type="match status" value="1"/>
</dbReference>
<name>A0A562RNS1_9BACT</name>
<proteinExistence type="predicted"/>
<dbReference type="SMART" id="SM00471">
    <property type="entry name" value="HDc"/>
    <property type="match status" value="1"/>
</dbReference>
<dbReference type="InterPro" id="IPR011006">
    <property type="entry name" value="CheY-like_superfamily"/>
</dbReference>
<dbReference type="PANTHER" id="PTHR45228:SF9">
    <property type="entry name" value="3'3'-CGAMP-SPECIFIC PHOSPHODIESTERASE 2"/>
    <property type="match status" value="1"/>
</dbReference>
<dbReference type="SUPFAM" id="SSF52172">
    <property type="entry name" value="CheY-like"/>
    <property type="match status" value="1"/>
</dbReference>
<dbReference type="InterPro" id="IPR003607">
    <property type="entry name" value="HD/PDEase_dom"/>
</dbReference>
<sequence>MRQNFSETATDMSFSFKPEKTAPPVSPHPQPPWEVLIADDDPEVHRVTRFVLREFRFDDRPLLLHSVYSGSETIRFLRHHPGIAVLLLDAVMENDEAGLIAASRIRKELKNQSIRIIFRTGQAGKAPESLVVDQYDINDYREKAELSAQKLRSAITTGLRNFRELQSAQRERDALHHILNTTSPVITGSHSPSVFACTVRDQVQRLLLTQPFHFRKLAVSFSVKDQAGHPLCTAHHAENNFPVPSASSFSQDLLLRAESMGKRSLELSVWALPELRTEERTMLDIFIRHIADVLDKLLDHQPDILMETRFSRLLTHALSNSPRKESAGHLHRVGAFCYHLALQAGLDRKTAEELKRAAPLHDIGKLAIPQAILNKRGPLNAEEQAIIRTHPDIGFELLHDENRPDLKTAAIVAREHHERWDGAGYPLGIAGEKINILGRITAIGDVFDALTHDRSYKKAWPVPKALEFLKKKAGSIFDPRLVSCFIKDTDALVQIHSQWPDT</sequence>
<keyword evidence="1" id="KW-0597">Phosphoprotein</keyword>
<accession>A0A562RNS1</accession>
<dbReference type="PANTHER" id="PTHR45228">
    <property type="entry name" value="CYCLIC DI-GMP PHOSPHODIESTERASE TM_0186-RELATED"/>
    <property type="match status" value="1"/>
</dbReference>
<feature type="domain" description="Response regulatory" evidence="3">
    <location>
        <begin position="34"/>
        <end position="158"/>
    </location>
</feature>
<dbReference type="SUPFAM" id="SSF109604">
    <property type="entry name" value="HD-domain/PDEase-like"/>
    <property type="match status" value="1"/>
</dbReference>
<dbReference type="OrthoDB" id="9764337at2"/>
<keyword evidence="6" id="KW-1185">Reference proteome</keyword>
<feature type="region of interest" description="Disordered" evidence="2">
    <location>
        <begin position="1"/>
        <end position="30"/>
    </location>
</feature>
<dbReference type="Pfam" id="PF13487">
    <property type="entry name" value="HD_5"/>
    <property type="match status" value="1"/>
</dbReference>
<dbReference type="AlphaFoldDB" id="A0A562RNS1"/>
<feature type="domain" description="HD-GYP" evidence="4">
    <location>
        <begin position="304"/>
        <end position="501"/>
    </location>
</feature>
<protein>
    <submittedName>
        <fullName evidence="5">Response regulator receiver domain-containing protein</fullName>
    </submittedName>
</protein>
<evidence type="ECO:0000256" key="2">
    <source>
        <dbReference type="SAM" id="MobiDB-lite"/>
    </source>
</evidence>
<dbReference type="Gene3D" id="1.10.3210.10">
    <property type="entry name" value="Hypothetical protein af1432"/>
    <property type="match status" value="1"/>
</dbReference>
<gene>
    <name evidence="5" type="ORF">LZ24_02249</name>
</gene>
<dbReference type="Proteomes" id="UP000318307">
    <property type="component" value="Unassembled WGS sequence"/>
</dbReference>
<comment type="caution">
    <text evidence="5">The sequence shown here is derived from an EMBL/GenBank/DDBJ whole genome shotgun (WGS) entry which is preliminary data.</text>
</comment>
<dbReference type="PROSITE" id="PS50110">
    <property type="entry name" value="RESPONSE_REGULATORY"/>
    <property type="match status" value="1"/>
</dbReference>
<dbReference type="EMBL" id="VLLC01000017">
    <property type="protein sequence ID" value="TWI70679.1"/>
    <property type="molecule type" value="Genomic_DNA"/>
</dbReference>
<dbReference type="InterPro" id="IPR001789">
    <property type="entry name" value="Sig_transdc_resp-reg_receiver"/>
</dbReference>
<evidence type="ECO:0000256" key="1">
    <source>
        <dbReference type="PROSITE-ProRule" id="PRU00169"/>
    </source>
</evidence>
<evidence type="ECO:0000313" key="5">
    <source>
        <dbReference type="EMBL" id="TWI70679.1"/>
    </source>
</evidence>
<reference evidence="5 6" key="1">
    <citation type="submission" date="2019-07" db="EMBL/GenBank/DDBJ databases">
        <title>Genome sequencing of 100 strains of the haloalkaliphilic chemolithoautotrophic sulfur-oxidizing bacterium Thioalkalivibrio.</title>
        <authorList>
            <person name="Muyzer G."/>
        </authorList>
    </citation>
    <scope>NUCLEOTIDE SEQUENCE [LARGE SCALE GENOMIC DNA]</scope>
    <source>
        <strain evidence="5 6">ASO4-4</strain>
    </source>
</reference>
<feature type="compositionally biased region" description="Polar residues" evidence="2">
    <location>
        <begin position="1"/>
        <end position="13"/>
    </location>
</feature>
<dbReference type="CDD" id="cd00077">
    <property type="entry name" value="HDc"/>
    <property type="match status" value="1"/>
</dbReference>
<dbReference type="GO" id="GO:0000160">
    <property type="term" value="P:phosphorelay signal transduction system"/>
    <property type="evidence" value="ECO:0007669"/>
    <property type="project" value="InterPro"/>
</dbReference>
<dbReference type="InterPro" id="IPR052020">
    <property type="entry name" value="Cyclic_di-GMP/3'3'-cGAMP_PDE"/>
</dbReference>
<dbReference type="Gene3D" id="3.40.50.2300">
    <property type="match status" value="1"/>
</dbReference>
<dbReference type="InterPro" id="IPR037522">
    <property type="entry name" value="HD_GYP_dom"/>
</dbReference>
<evidence type="ECO:0000313" key="6">
    <source>
        <dbReference type="Proteomes" id="UP000318307"/>
    </source>
</evidence>